<evidence type="ECO:0000259" key="3">
    <source>
        <dbReference type="Pfam" id="PF24952"/>
    </source>
</evidence>
<dbReference type="EMBL" id="HE573026">
    <property type="protein sequence ID" value="CCC52145.1"/>
    <property type="molecule type" value="Genomic_DNA"/>
</dbReference>
<dbReference type="Pfam" id="PF24953">
    <property type="entry name" value="DUF7762"/>
    <property type="match status" value="1"/>
</dbReference>
<feature type="domain" description="DUF7759" evidence="2">
    <location>
        <begin position="573"/>
        <end position="682"/>
    </location>
</feature>
<gene>
    <name evidence="5" type="ORF">TVY486_1011880</name>
</gene>
<dbReference type="InterPro" id="IPR056663">
    <property type="entry name" value="DUF7761"/>
</dbReference>
<evidence type="ECO:0000259" key="2">
    <source>
        <dbReference type="Pfam" id="PF24945"/>
    </source>
</evidence>
<name>G0U3Y4_TRYVY</name>
<dbReference type="PANTHER" id="PTHR42262:SF2">
    <property type="entry name" value="PDZ DOMAIN-CONTAINING PROTEIN"/>
    <property type="match status" value="1"/>
</dbReference>
<evidence type="ECO:0000313" key="5">
    <source>
        <dbReference type="EMBL" id="CCC52145.1"/>
    </source>
</evidence>
<reference evidence="5" key="1">
    <citation type="journal article" date="2012" name="Proc. Natl. Acad. Sci. U.S.A.">
        <title>Antigenic diversity is generated by distinct evolutionary mechanisms in African trypanosome species.</title>
        <authorList>
            <person name="Jackson A.P."/>
            <person name="Berry A."/>
            <person name="Aslett M."/>
            <person name="Allison H.C."/>
            <person name="Burton P."/>
            <person name="Vavrova-Anderson J."/>
            <person name="Brown R."/>
            <person name="Browne H."/>
            <person name="Corton N."/>
            <person name="Hauser H."/>
            <person name="Gamble J."/>
            <person name="Gilderthorp R."/>
            <person name="Marcello L."/>
            <person name="McQuillan J."/>
            <person name="Otto T.D."/>
            <person name="Quail M.A."/>
            <person name="Sanders M.J."/>
            <person name="van Tonder A."/>
            <person name="Ginger M.L."/>
            <person name="Field M.C."/>
            <person name="Barry J.D."/>
            <person name="Hertz-Fowler C."/>
            <person name="Berriman M."/>
        </authorList>
    </citation>
    <scope>NUCLEOTIDE SEQUENCE</scope>
    <source>
        <strain evidence="5">Y486</strain>
    </source>
</reference>
<sequence>MGRQKSDKPLNRFVMEDGLSAWQRLEQWGVAAELLYAPHSPLHSPPTAHEPHAFVVARRIAAVMARLNELCRREAEVLLTPRAALLELADTIRFGLVSFHREVLLGRLDPAGISAVLAEYVAHRTAPHAGIVEGLHVIAWVSVKLRVEMFTEQLRRRLEGELASSKSDGRAEKQVAALRTTQTLFNDFEKFYDNVLVTFPCMHLMDSTPEAVEQLMPVLIRQYYQLAEWVGLVEASTTLPPIDNTLVHSIDQANSSFVLERTDVKSPWGLIFNDCGRIVDVDVSLRSASLGGEELHRLLRCSTEGATVTSFNNKAVPRAFHGGAAGMLQLMKDSTKADKQLIVKVPRDVFKQPRVRQLAFIMPYQGGEGSSGQRATLVLHRHDRRVPWGCEITRELLVNRISRKELLEDARNFFAEYRGRIGLMAVNGVEVKTPDQAEALCTDTETVVLSFVVVAPSMIKGRRSQVTKQVTEVTLSPEQIQEERETTLVPETSGRPKREAAGVQTEAVPRAQTQVQPILANVVPVENQVMESSRMAELAHDSQPPAVATAQETVTNGNNTQEPAEHSGEAEAVHRPLLFPNGVAIDLLTIKEMIIRRSSPNIMWGLVLKKFTTLNGDALRVLQLPEPTSEHEDGRKHPFFKTFERPPVPREWRIMSVNNTSAARATDVLEIMRTALKMSIKFLK</sequence>
<dbReference type="InterPro" id="IPR056664">
    <property type="entry name" value="DUF7762"/>
</dbReference>
<dbReference type="VEuPathDB" id="TriTrypDB:TvY486_1011880"/>
<dbReference type="Pfam" id="PF24945">
    <property type="entry name" value="DUF7759"/>
    <property type="match status" value="1"/>
</dbReference>
<dbReference type="InterPro" id="IPR056661">
    <property type="entry name" value="DUF7759"/>
</dbReference>
<feature type="domain" description="DUF7761" evidence="3">
    <location>
        <begin position="247"/>
        <end position="345"/>
    </location>
</feature>
<feature type="domain" description="DUF7762" evidence="4">
    <location>
        <begin position="356"/>
        <end position="454"/>
    </location>
</feature>
<evidence type="ECO:0000259" key="4">
    <source>
        <dbReference type="Pfam" id="PF24953"/>
    </source>
</evidence>
<dbReference type="Pfam" id="PF24952">
    <property type="entry name" value="DUF7761"/>
    <property type="match status" value="1"/>
</dbReference>
<feature type="region of interest" description="Disordered" evidence="1">
    <location>
        <begin position="479"/>
        <end position="507"/>
    </location>
</feature>
<proteinExistence type="predicted"/>
<protein>
    <submittedName>
        <fullName evidence="5">Uncharacterized protein</fullName>
    </submittedName>
</protein>
<dbReference type="PANTHER" id="PTHR42262">
    <property type="entry name" value="PDZ DOMAIN-CONTAINING PROTEIN-RELATED"/>
    <property type="match status" value="1"/>
</dbReference>
<accession>G0U3Y4</accession>
<dbReference type="AlphaFoldDB" id="G0U3Y4"/>
<evidence type="ECO:0000256" key="1">
    <source>
        <dbReference type="SAM" id="MobiDB-lite"/>
    </source>
</evidence>
<organism evidence="5">
    <name type="scientific">Trypanosoma vivax (strain Y486)</name>
    <dbReference type="NCBI Taxonomy" id="1055687"/>
    <lineage>
        <taxon>Eukaryota</taxon>
        <taxon>Discoba</taxon>
        <taxon>Euglenozoa</taxon>
        <taxon>Kinetoplastea</taxon>
        <taxon>Metakinetoplastina</taxon>
        <taxon>Trypanosomatida</taxon>
        <taxon>Trypanosomatidae</taxon>
        <taxon>Trypanosoma</taxon>
        <taxon>Duttonella</taxon>
    </lineage>
</organism>